<dbReference type="InParanoid" id="A2FJ35"/>
<dbReference type="RefSeq" id="XP_001308029.1">
    <property type="nucleotide sequence ID" value="XM_001308028.1"/>
</dbReference>
<dbReference type="VEuPathDB" id="TrichDB:TVAG_204410"/>
<accession>A2FJ35</accession>
<proteinExistence type="predicted"/>
<dbReference type="KEGG" id="tva:4752843"/>
<organism evidence="1 2">
    <name type="scientific">Trichomonas vaginalis (strain ATCC PRA-98 / G3)</name>
    <dbReference type="NCBI Taxonomy" id="412133"/>
    <lineage>
        <taxon>Eukaryota</taxon>
        <taxon>Metamonada</taxon>
        <taxon>Parabasalia</taxon>
        <taxon>Trichomonadida</taxon>
        <taxon>Trichomonadidae</taxon>
        <taxon>Trichomonas</taxon>
    </lineage>
</organism>
<reference evidence="1" key="1">
    <citation type="submission" date="2006-10" db="EMBL/GenBank/DDBJ databases">
        <authorList>
            <person name="Amadeo P."/>
            <person name="Zhao Q."/>
            <person name="Wortman J."/>
            <person name="Fraser-Liggett C."/>
            <person name="Carlton J."/>
        </authorList>
    </citation>
    <scope>NUCLEOTIDE SEQUENCE</scope>
    <source>
        <strain evidence="1">G3</strain>
    </source>
</reference>
<keyword evidence="2" id="KW-1185">Reference proteome</keyword>
<dbReference type="Proteomes" id="UP000001542">
    <property type="component" value="Unassembled WGS sequence"/>
</dbReference>
<dbReference type="AlphaFoldDB" id="A2FJ35"/>
<protein>
    <submittedName>
        <fullName evidence="1">Uncharacterized protein</fullName>
    </submittedName>
</protein>
<dbReference type="VEuPathDB" id="TrichDB:TVAGG3_0879340"/>
<evidence type="ECO:0000313" key="2">
    <source>
        <dbReference type="Proteomes" id="UP000001542"/>
    </source>
</evidence>
<sequence length="287" mass="33145">MLGVDSNAQNIKTLLEAEKFFDKYEITQARRILSNTRLSTKDYISMLKQGSDKYDSPDLFYAIQNAHASLNYLDETLMIIKSLQKCLKLAILEDIINKLNPLITCTGETGMNTKENHTEPGDVQPFEEDVQETNAYYRVSSVDEPHIIGDIEPVEEDTQKTKEYLVKKHQVPIRTTKEVHKMTTVEEDYIKKWNKLVSTNSLETLLAKSKSEVKNLFKELLDTDYPELNKIIIQKVKSEPKVFNIQYEVFNQMSSNLSIPRSLRYSLIPILASKTTDFKVFLQNLHK</sequence>
<name>A2FJ35_TRIV3</name>
<evidence type="ECO:0000313" key="1">
    <source>
        <dbReference type="EMBL" id="EAX95099.1"/>
    </source>
</evidence>
<dbReference type="EMBL" id="DS113824">
    <property type="protein sequence ID" value="EAX95099.1"/>
    <property type="molecule type" value="Genomic_DNA"/>
</dbReference>
<reference evidence="1" key="2">
    <citation type="journal article" date="2007" name="Science">
        <title>Draft genome sequence of the sexually transmitted pathogen Trichomonas vaginalis.</title>
        <authorList>
            <person name="Carlton J.M."/>
            <person name="Hirt R.P."/>
            <person name="Silva J.C."/>
            <person name="Delcher A.L."/>
            <person name="Schatz M."/>
            <person name="Zhao Q."/>
            <person name="Wortman J.R."/>
            <person name="Bidwell S.L."/>
            <person name="Alsmark U.C.M."/>
            <person name="Besteiro S."/>
            <person name="Sicheritz-Ponten T."/>
            <person name="Noel C.J."/>
            <person name="Dacks J.B."/>
            <person name="Foster P.G."/>
            <person name="Simillion C."/>
            <person name="Van de Peer Y."/>
            <person name="Miranda-Saavedra D."/>
            <person name="Barton G.J."/>
            <person name="Westrop G.D."/>
            <person name="Mueller S."/>
            <person name="Dessi D."/>
            <person name="Fiori P.L."/>
            <person name="Ren Q."/>
            <person name="Paulsen I."/>
            <person name="Zhang H."/>
            <person name="Bastida-Corcuera F.D."/>
            <person name="Simoes-Barbosa A."/>
            <person name="Brown M.T."/>
            <person name="Hayes R.D."/>
            <person name="Mukherjee M."/>
            <person name="Okumura C.Y."/>
            <person name="Schneider R."/>
            <person name="Smith A.J."/>
            <person name="Vanacova S."/>
            <person name="Villalvazo M."/>
            <person name="Haas B.J."/>
            <person name="Pertea M."/>
            <person name="Feldblyum T.V."/>
            <person name="Utterback T.R."/>
            <person name="Shu C.L."/>
            <person name="Osoegawa K."/>
            <person name="de Jong P.J."/>
            <person name="Hrdy I."/>
            <person name="Horvathova L."/>
            <person name="Zubacova Z."/>
            <person name="Dolezal P."/>
            <person name="Malik S.B."/>
            <person name="Logsdon J.M. Jr."/>
            <person name="Henze K."/>
            <person name="Gupta A."/>
            <person name="Wang C.C."/>
            <person name="Dunne R.L."/>
            <person name="Upcroft J.A."/>
            <person name="Upcroft P."/>
            <person name="White O."/>
            <person name="Salzberg S.L."/>
            <person name="Tang P."/>
            <person name="Chiu C.-H."/>
            <person name="Lee Y.-S."/>
            <person name="Embley T.M."/>
            <person name="Coombs G.H."/>
            <person name="Mottram J.C."/>
            <person name="Tachezy J."/>
            <person name="Fraser-Liggett C.M."/>
            <person name="Johnson P.J."/>
        </authorList>
    </citation>
    <scope>NUCLEOTIDE SEQUENCE [LARGE SCALE GENOMIC DNA]</scope>
    <source>
        <strain evidence="1">G3</strain>
    </source>
</reference>
<gene>
    <name evidence="1" type="ORF">TVAG_204410</name>
</gene>